<dbReference type="GeneID" id="20640929"/>
<feature type="signal peptide" evidence="3">
    <location>
        <begin position="1"/>
        <end position="19"/>
    </location>
</feature>
<dbReference type="InterPro" id="IPR001938">
    <property type="entry name" value="Thaumatin"/>
</dbReference>
<dbReference type="PROSITE" id="PS51367">
    <property type="entry name" value="THAUMATIN_2"/>
    <property type="match status" value="1"/>
</dbReference>
<protein>
    <recommendedName>
        <fullName evidence="6">Thaumatin-like protein</fullName>
    </recommendedName>
</protein>
<evidence type="ECO:0000256" key="1">
    <source>
        <dbReference type="SAM" id="MobiDB-lite"/>
    </source>
</evidence>
<dbReference type="KEGG" id="psoj:PHYSODRAFT_292990"/>
<proteinExistence type="predicted"/>
<evidence type="ECO:0000313" key="4">
    <source>
        <dbReference type="EMBL" id="EGZ26776.1"/>
    </source>
</evidence>
<gene>
    <name evidence="4" type="ORF">PHYSODRAFT_292990</name>
</gene>
<keyword evidence="2" id="KW-0472">Membrane</keyword>
<organism evidence="4 5">
    <name type="scientific">Phytophthora sojae (strain P6497)</name>
    <name type="common">Soybean stem and root rot agent</name>
    <name type="synonym">Phytophthora megasperma f. sp. glycines</name>
    <dbReference type="NCBI Taxonomy" id="1094619"/>
    <lineage>
        <taxon>Eukaryota</taxon>
        <taxon>Sar</taxon>
        <taxon>Stramenopiles</taxon>
        <taxon>Oomycota</taxon>
        <taxon>Peronosporomycetes</taxon>
        <taxon>Peronosporales</taxon>
        <taxon>Peronosporaceae</taxon>
        <taxon>Phytophthora</taxon>
    </lineage>
</organism>
<dbReference type="OMA" id="STWYDIS"/>
<dbReference type="AlphaFoldDB" id="G4YE69"/>
<name>G4YE69_PHYSP</name>
<sequence>MARLALPLPLLLLAATVSGTKIQVVNLCEGSMELYAGSHGAGTPIQQGAGLSLELADGTNVAYRYGAAYQATQAELANVDASTWYDISIIPAGNTGPGSCSSLADCKAVTGGTGFNVAMQIIPSTGGGISSSESCRVLSCMADGCDDAYQFPDQDARTHSCSADVEFQVVFCPSNSSQVTSDSAADYWVDVSSSDASGSTSSSSSGGSTNVLDQSTDDTDQVEPQSESTPAPSSNNDKTTANTGSEDSSSSSTAIYVSAGVAAGVVAVVAAAFVFKRRHAIAFWWETRNYKPEELRSSDEMGFVRVSDSAII</sequence>
<dbReference type="PANTHER" id="PTHR31737">
    <property type="entry name" value="PROTEIN TOS1"/>
    <property type="match status" value="1"/>
</dbReference>
<dbReference type="Proteomes" id="UP000002640">
    <property type="component" value="Unassembled WGS sequence"/>
</dbReference>
<feature type="region of interest" description="Disordered" evidence="1">
    <location>
        <begin position="196"/>
        <end position="250"/>
    </location>
</feature>
<keyword evidence="2" id="KW-1133">Transmembrane helix</keyword>
<feature type="chain" id="PRO_5003471131" description="Thaumatin-like protein" evidence="3">
    <location>
        <begin position="20"/>
        <end position="312"/>
    </location>
</feature>
<keyword evidence="3" id="KW-0732">Signal</keyword>
<dbReference type="InterPro" id="IPR037176">
    <property type="entry name" value="Osmotin/thaumatin-like_sf"/>
</dbReference>
<dbReference type="EMBL" id="JH159151">
    <property type="protein sequence ID" value="EGZ26776.1"/>
    <property type="molecule type" value="Genomic_DNA"/>
</dbReference>
<evidence type="ECO:0008006" key="6">
    <source>
        <dbReference type="Google" id="ProtNLM"/>
    </source>
</evidence>
<reference evidence="4 5" key="1">
    <citation type="journal article" date="2006" name="Science">
        <title>Phytophthora genome sequences uncover evolutionary origins and mechanisms of pathogenesis.</title>
        <authorList>
            <person name="Tyler B.M."/>
            <person name="Tripathy S."/>
            <person name="Zhang X."/>
            <person name="Dehal P."/>
            <person name="Jiang R.H."/>
            <person name="Aerts A."/>
            <person name="Arredondo F.D."/>
            <person name="Baxter L."/>
            <person name="Bensasson D."/>
            <person name="Beynon J.L."/>
            <person name="Chapman J."/>
            <person name="Damasceno C.M."/>
            <person name="Dorrance A.E."/>
            <person name="Dou D."/>
            <person name="Dickerman A.W."/>
            <person name="Dubchak I.L."/>
            <person name="Garbelotto M."/>
            <person name="Gijzen M."/>
            <person name="Gordon S.G."/>
            <person name="Govers F."/>
            <person name="Grunwald N.J."/>
            <person name="Huang W."/>
            <person name="Ivors K.L."/>
            <person name="Jones R.W."/>
            <person name="Kamoun S."/>
            <person name="Krampis K."/>
            <person name="Lamour K.H."/>
            <person name="Lee M.K."/>
            <person name="McDonald W.H."/>
            <person name="Medina M."/>
            <person name="Meijer H.J."/>
            <person name="Nordberg E.K."/>
            <person name="Maclean D.J."/>
            <person name="Ospina-Giraldo M.D."/>
            <person name="Morris P.F."/>
            <person name="Phuntumart V."/>
            <person name="Putnam N.H."/>
            <person name="Rash S."/>
            <person name="Rose J.K."/>
            <person name="Sakihama Y."/>
            <person name="Salamov A.A."/>
            <person name="Savidor A."/>
            <person name="Scheuring C.F."/>
            <person name="Smith B.M."/>
            <person name="Sobral B.W."/>
            <person name="Terry A."/>
            <person name="Torto-Alalibo T.A."/>
            <person name="Win J."/>
            <person name="Xu Z."/>
            <person name="Zhang H."/>
            <person name="Grigoriev I.V."/>
            <person name="Rokhsar D.S."/>
            <person name="Boore J.L."/>
        </authorList>
    </citation>
    <scope>NUCLEOTIDE SEQUENCE [LARGE SCALE GENOMIC DNA]</scope>
    <source>
        <strain evidence="4 5">P6497</strain>
    </source>
</reference>
<dbReference type="SMR" id="G4YE69"/>
<accession>G4YE69</accession>
<evidence type="ECO:0000256" key="2">
    <source>
        <dbReference type="SAM" id="Phobius"/>
    </source>
</evidence>
<feature type="compositionally biased region" description="Low complexity" evidence="1">
    <location>
        <begin position="196"/>
        <end position="208"/>
    </location>
</feature>
<dbReference type="PANTHER" id="PTHR31737:SF2">
    <property type="entry name" value="PROTEIN TOS1"/>
    <property type="match status" value="1"/>
</dbReference>
<keyword evidence="5" id="KW-1185">Reference proteome</keyword>
<feature type="transmembrane region" description="Helical" evidence="2">
    <location>
        <begin position="254"/>
        <end position="275"/>
    </location>
</feature>
<dbReference type="SUPFAM" id="SSF49870">
    <property type="entry name" value="Osmotin, thaumatin-like protein"/>
    <property type="match status" value="1"/>
</dbReference>
<dbReference type="InParanoid" id="G4YE69"/>
<keyword evidence="2" id="KW-0812">Transmembrane</keyword>
<evidence type="ECO:0000313" key="5">
    <source>
        <dbReference type="Proteomes" id="UP000002640"/>
    </source>
</evidence>
<dbReference type="RefSeq" id="XP_009514051.1">
    <property type="nucleotide sequence ID" value="XM_009515756.1"/>
</dbReference>
<evidence type="ECO:0000256" key="3">
    <source>
        <dbReference type="SAM" id="SignalP"/>
    </source>
</evidence>
<feature type="compositionally biased region" description="Polar residues" evidence="1">
    <location>
        <begin position="222"/>
        <end position="247"/>
    </location>
</feature>